<sequence>MFRLLEIRNDIWQEHIRNDPEWEGVESDLPDNPDQLLVFLYSDKAKQIKGIFERKTTSLSTLLSCICCGVSELDPNLFTNYLARKVRTPLLEVTLPPDIRISKTVPTVLRLQDVSGSSDDGETTITLSSSESELATESFLSEVEAGLKQDVIVYNLGGVPIEPILHFFESQTCHLVESLTYHFKGAL</sequence>
<gene>
    <name evidence="1" type="ORF">EHE49_03260</name>
</gene>
<proteinExistence type="predicted"/>
<organism evidence="1">
    <name type="scientific">Salmonella enterica subsp. enterica serovar Chester</name>
    <dbReference type="NCBI Taxonomy" id="149386"/>
    <lineage>
        <taxon>Bacteria</taxon>
        <taxon>Pseudomonadati</taxon>
        <taxon>Pseudomonadota</taxon>
        <taxon>Gammaproteobacteria</taxon>
        <taxon>Enterobacterales</taxon>
        <taxon>Enterobacteriaceae</taxon>
        <taxon>Salmonella</taxon>
    </lineage>
</organism>
<evidence type="ECO:0000313" key="1">
    <source>
        <dbReference type="EMBL" id="EAC0255683.1"/>
    </source>
</evidence>
<dbReference type="Proteomes" id="UP000839816">
    <property type="component" value="Unassembled WGS sequence"/>
</dbReference>
<reference evidence="1" key="1">
    <citation type="submission" date="2018-11" db="EMBL/GenBank/DDBJ databases">
        <authorList>
            <person name="Ashton P.M."/>
            <person name="Dallman T."/>
            <person name="Nair S."/>
            <person name="De Pinna E."/>
            <person name="Peters T."/>
            <person name="Grant K."/>
        </authorList>
    </citation>
    <scope>NUCLEOTIDE SEQUENCE [LARGE SCALE GENOMIC DNA]</scope>
    <source>
        <strain evidence="1">634658</strain>
    </source>
</reference>
<protein>
    <submittedName>
        <fullName evidence="1">Uncharacterized protein</fullName>
    </submittedName>
</protein>
<dbReference type="AlphaFoldDB" id="A0A3Z4X637"/>
<name>A0A3Z4X637_SALET</name>
<accession>A0A3Z4X637</accession>
<dbReference type="EMBL" id="AAAGNC010000003">
    <property type="protein sequence ID" value="EAC0255683.1"/>
    <property type="molecule type" value="Genomic_DNA"/>
</dbReference>
<comment type="caution">
    <text evidence="1">The sequence shown here is derived from an EMBL/GenBank/DDBJ whole genome shotgun (WGS) entry which is preliminary data.</text>
</comment>